<feature type="domain" description="Helix-turn-helix" evidence="1">
    <location>
        <begin position="85"/>
        <end position="132"/>
    </location>
</feature>
<evidence type="ECO:0000259" key="1">
    <source>
        <dbReference type="Pfam" id="PF12728"/>
    </source>
</evidence>
<gene>
    <name evidence="2" type="ORF">MHIP_04990</name>
</gene>
<evidence type="ECO:0000313" key="2">
    <source>
        <dbReference type="EMBL" id="GFH00016.1"/>
    </source>
</evidence>
<dbReference type="InterPro" id="IPR041657">
    <property type="entry name" value="HTH_17"/>
</dbReference>
<name>A0A7I9ZGJ8_9MYCO</name>
<organism evidence="2 3">
    <name type="scientific">Mycolicibacterium hippocampi</name>
    <dbReference type="NCBI Taxonomy" id="659824"/>
    <lineage>
        <taxon>Bacteria</taxon>
        <taxon>Bacillati</taxon>
        <taxon>Actinomycetota</taxon>
        <taxon>Actinomycetes</taxon>
        <taxon>Mycobacteriales</taxon>
        <taxon>Mycobacteriaceae</taxon>
        <taxon>Mycolicibacterium</taxon>
    </lineage>
</organism>
<dbReference type="Proteomes" id="UP000465304">
    <property type="component" value="Unassembled WGS sequence"/>
</dbReference>
<dbReference type="Pfam" id="PF12728">
    <property type="entry name" value="HTH_17"/>
    <property type="match status" value="1"/>
</dbReference>
<dbReference type="RefSeq" id="WP_163886807.1">
    <property type="nucleotide sequence ID" value="NZ_BLLB01000002.1"/>
</dbReference>
<dbReference type="AlphaFoldDB" id="A0A7I9ZGJ8"/>
<keyword evidence="3" id="KW-1185">Reference proteome</keyword>
<evidence type="ECO:0000313" key="3">
    <source>
        <dbReference type="Proteomes" id="UP000465304"/>
    </source>
</evidence>
<protein>
    <recommendedName>
        <fullName evidence="1">Helix-turn-helix domain-containing protein</fullName>
    </recommendedName>
</protein>
<reference evidence="2 3" key="1">
    <citation type="journal article" date="2019" name="Emerg. Microbes Infect.">
        <title>Comprehensive subspecies identification of 175 nontuberculous mycobacteria species based on 7547 genomic profiles.</title>
        <authorList>
            <person name="Matsumoto Y."/>
            <person name="Kinjo T."/>
            <person name="Motooka D."/>
            <person name="Nabeya D."/>
            <person name="Jung N."/>
            <person name="Uechi K."/>
            <person name="Horii T."/>
            <person name="Iida T."/>
            <person name="Fujita J."/>
            <person name="Nakamura S."/>
        </authorList>
    </citation>
    <scope>NUCLEOTIDE SEQUENCE [LARGE SCALE GENOMIC DNA]</scope>
    <source>
        <strain evidence="2 3">JCM 30996</strain>
    </source>
</reference>
<accession>A0A7I9ZGJ8</accession>
<proteinExistence type="predicted"/>
<sequence length="140" mass="15284">MAQDDVAELRGVALSYKAAQDVVAALDTLESLAADRGALLQLPLQQLRRDLRCHSQSHVDPHVDARTEVVAGVAATLDLDPGVIDVKTAASALGLTEAGVRYLCRKGRIQANSRGGRWWIPADELQAHVEARKERRRCPR</sequence>
<comment type="caution">
    <text evidence="2">The sequence shown here is derived from an EMBL/GenBank/DDBJ whole genome shotgun (WGS) entry which is preliminary data.</text>
</comment>
<dbReference type="EMBL" id="BLLB01000002">
    <property type="protein sequence ID" value="GFH00016.1"/>
    <property type="molecule type" value="Genomic_DNA"/>
</dbReference>